<comment type="caution">
    <text evidence="5">The sequence shown here is derived from an EMBL/GenBank/DDBJ whole genome shotgun (WGS) entry which is preliminary data.</text>
</comment>
<protein>
    <submittedName>
        <fullName evidence="5">Mce-associated membrane protein</fullName>
    </submittedName>
</protein>
<evidence type="ECO:0000256" key="1">
    <source>
        <dbReference type="ARBA" id="ARBA00004370"/>
    </source>
</evidence>
<keyword evidence="2 4" id="KW-0472">Membrane</keyword>
<name>A0A543ACU3_9ACTN</name>
<evidence type="ECO:0000256" key="3">
    <source>
        <dbReference type="SAM" id="MobiDB-lite"/>
    </source>
</evidence>
<keyword evidence="6" id="KW-1185">Reference proteome</keyword>
<dbReference type="OrthoDB" id="5188486at2"/>
<proteinExistence type="predicted"/>
<gene>
    <name evidence="5" type="ORF">FB381_4325</name>
</gene>
<keyword evidence="4" id="KW-0812">Transmembrane</keyword>
<evidence type="ECO:0000313" key="5">
    <source>
        <dbReference type="EMBL" id="TQL70394.1"/>
    </source>
</evidence>
<feature type="transmembrane region" description="Helical" evidence="4">
    <location>
        <begin position="41"/>
        <end position="64"/>
    </location>
</feature>
<dbReference type="PANTHER" id="PTHR37042">
    <property type="entry name" value="OUTER MEMBRANE PROTEIN RV1973"/>
    <property type="match status" value="1"/>
</dbReference>
<dbReference type="GO" id="GO:0016020">
    <property type="term" value="C:membrane"/>
    <property type="evidence" value="ECO:0007669"/>
    <property type="project" value="UniProtKB-SubCell"/>
</dbReference>
<organism evidence="5 6">
    <name type="scientific">Nocardioides albertanoniae</name>
    <dbReference type="NCBI Taxonomy" id="1175486"/>
    <lineage>
        <taxon>Bacteria</taxon>
        <taxon>Bacillati</taxon>
        <taxon>Actinomycetota</taxon>
        <taxon>Actinomycetes</taxon>
        <taxon>Propionibacteriales</taxon>
        <taxon>Nocardioidaceae</taxon>
        <taxon>Nocardioides</taxon>
    </lineage>
</organism>
<dbReference type="EMBL" id="VFOV01000001">
    <property type="protein sequence ID" value="TQL70394.1"/>
    <property type="molecule type" value="Genomic_DNA"/>
</dbReference>
<dbReference type="Proteomes" id="UP000320209">
    <property type="component" value="Unassembled WGS sequence"/>
</dbReference>
<accession>A0A543ACU3</accession>
<keyword evidence="4" id="KW-1133">Transmembrane helix</keyword>
<sequence length="194" mass="20827">MTIDETEMPTALSEETEVDEHVDKSRPPESGRLRLDLGGRLLRWAVVLLVIVGLAAAITFAALAGHASDRARDRTDALATAKSRVPVLLSYDHRTLEADLDRSKNQTTGRFRTDYTKLLEGPVAKAATQKQISTKATLSGAGVVEVAGPRVTVLVFITQTTIAPGAEPSVSASRVEVKMQRVGNGWKVAGLTPR</sequence>
<evidence type="ECO:0000256" key="2">
    <source>
        <dbReference type="ARBA" id="ARBA00023136"/>
    </source>
</evidence>
<reference evidence="5 6" key="1">
    <citation type="submission" date="2019-06" db="EMBL/GenBank/DDBJ databases">
        <title>Sequencing the genomes of 1000 actinobacteria strains.</title>
        <authorList>
            <person name="Klenk H.-P."/>
        </authorList>
    </citation>
    <scope>NUCLEOTIDE SEQUENCE [LARGE SCALE GENOMIC DNA]</scope>
    <source>
        <strain evidence="5 6">DSM 25218</strain>
    </source>
</reference>
<feature type="compositionally biased region" description="Basic and acidic residues" evidence="3">
    <location>
        <begin position="19"/>
        <end position="30"/>
    </location>
</feature>
<evidence type="ECO:0000313" key="6">
    <source>
        <dbReference type="Proteomes" id="UP000320209"/>
    </source>
</evidence>
<comment type="subcellular location">
    <subcellularLocation>
        <location evidence="1">Membrane</location>
    </subcellularLocation>
</comment>
<feature type="region of interest" description="Disordered" evidence="3">
    <location>
        <begin position="1"/>
        <end position="30"/>
    </location>
</feature>
<dbReference type="RefSeq" id="WP_008362682.1">
    <property type="nucleotide sequence ID" value="NZ_VFOV01000001.1"/>
</dbReference>
<evidence type="ECO:0000256" key="4">
    <source>
        <dbReference type="SAM" id="Phobius"/>
    </source>
</evidence>
<dbReference type="PANTHER" id="PTHR37042:SF4">
    <property type="entry name" value="OUTER MEMBRANE PROTEIN RV1973"/>
    <property type="match status" value="1"/>
</dbReference>
<dbReference type="AlphaFoldDB" id="A0A543ACU3"/>